<protein>
    <submittedName>
        <fullName evidence="3">Uncharacterized protein</fullName>
    </submittedName>
</protein>
<dbReference type="EMBL" id="MN740541">
    <property type="protein sequence ID" value="QHU32687.1"/>
    <property type="molecule type" value="Genomic_DNA"/>
</dbReference>
<proteinExistence type="predicted"/>
<evidence type="ECO:0000313" key="3">
    <source>
        <dbReference type="EMBL" id="QHU32687.1"/>
    </source>
</evidence>
<dbReference type="AlphaFoldDB" id="A0A6C0LQ33"/>
<name>A0A6C0LQ33_9ZZZZ</name>
<feature type="region of interest" description="Disordered" evidence="2">
    <location>
        <begin position="15"/>
        <end position="48"/>
    </location>
</feature>
<accession>A0A6C0LQ33</accession>
<feature type="coiled-coil region" evidence="1">
    <location>
        <begin position="229"/>
        <end position="256"/>
    </location>
</feature>
<reference evidence="3" key="1">
    <citation type="journal article" date="2020" name="Nature">
        <title>Giant virus diversity and host interactions through global metagenomics.</title>
        <authorList>
            <person name="Schulz F."/>
            <person name="Roux S."/>
            <person name="Paez-Espino D."/>
            <person name="Jungbluth S."/>
            <person name="Walsh D.A."/>
            <person name="Denef V.J."/>
            <person name="McMahon K.D."/>
            <person name="Konstantinidis K.T."/>
            <person name="Eloe-Fadrosh E.A."/>
            <person name="Kyrpides N.C."/>
            <person name="Woyke T."/>
        </authorList>
    </citation>
    <scope>NUCLEOTIDE SEQUENCE</scope>
    <source>
        <strain evidence="3">GVMAG-M-3300027969-2</strain>
    </source>
</reference>
<sequence>MSDNKRTITINPELFKIPTANKSRKKSDATDSKIKVKSAAPKKRDNTLKKKSILKMIRQHQEDKYKKLFGEKHKDTTNEIQKEIDSISQIESDFEESKKFLMKLTEENEEKEKQQRLNSTIKRYPHDNNTEKMSLLYENSIPIFETIEDVSSKFPEVPTQTTPSVTIQPRITSSSIQPNYGCLKNGSLPTYKHYLNKTVKNTPLVLPASNSFISIPHSAQPIRLNNVENAIVENKIDKIQENIKKMSEMKQMMTKLEAIKNNKIKKCMRQKRIVRRTYKIGKSKVLPRISVLVSNKTLRNNTTTKCQLLKQDSIADIKKYLIKRGLIKVGTSAPNDVLRKMYESCVMICGEVQNHNPENLLHNFLNGKEEI</sequence>
<evidence type="ECO:0000256" key="1">
    <source>
        <dbReference type="SAM" id="Coils"/>
    </source>
</evidence>
<evidence type="ECO:0000256" key="2">
    <source>
        <dbReference type="SAM" id="MobiDB-lite"/>
    </source>
</evidence>
<keyword evidence="1" id="KW-0175">Coiled coil</keyword>
<organism evidence="3">
    <name type="scientific">viral metagenome</name>
    <dbReference type="NCBI Taxonomy" id="1070528"/>
    <lineage>
        <taxon>unclassified sequences</taxon>
        <taxon>metagenomes</taxon>
        <taxon>organismal metagenomes</taxon>
    </lineage>
</organism>